<evidence type="ECO:0000313" key="1">
    <source>
        <dbReference type="EMBL" id="RKN82489.1"/>
    </source>
</evidence>
<dbReference type="Proteomes" id="UP000276603">
    <property type="component" value="Unassembled WGS sequence"/>
</dbReference>
<accession>A0A3B0CER4</accession>
<dbReference type="Pfam" id="PF04199">
    <property type="entry name" value="Cyclase"/>
    <property type="match status" value="1"/>
</dbReference>
<dbReference type="GO" id="GO:0004061">
    <property type="term" value="F:arylformamidase activity"/>
    <property type="evidence" value="ECO:0007669"/>
    <property type="project" value="InterPro"/>
</dbReference>
<sequence length="214" mass="24317">MSGERHIIDLTRTIEHQQPGVKIHSAKSLKNDGWNASTLELYSHSGTHMDAPWHFEVNALTIDKIPLDRLMGRALVLDISHVGEHHLIRPDDFKNQLENVKKGDNILLKSGWSQWFGTSKYRDNLPRISKELALWFGEKQINILGVEPPSVADVNNLEEVKEIHQILMENNIIIIEGLVNLNKLKKTEIMLMAFPLKIKDGDGSPARVLAIEDR</sequence>
<dbReference type="AlphaFoldDB" id="A0A3B0CER4"/>
<organism evidence="1 2">
    <name type="scientific">Ulvibacterium marinum</name>
    <dbReference type="NCBI Taxonomy" id="2419782"/>
    <lineage>
        <taxon>Bacteria</taxon>
        <taxon>Pseudomonadati</taxon>
        <taxon>Bacteroidota</taxon>
        <taxon>Flavobacteriia</taxon>
        <taxon>Flavobacteriales</taxon>
        <taxon>Flavobacteriaceae</taxon>
        <taxon>Ulvibacterium</taxon>
    </lineage>
</organism>
<dbReference type="InterPro" id="IPR037175">
    <property type="entry name" value="KFase_sf"/>
</dbReference>
<dbReference type="OrthoDB" id="9796085at2"/>
<dbReference type="RefSeq" id="WP_120709680.1">
    <property type="nucleotide sequence ID" value="NZ_RBCJ01000001.1"/>
</dbReference>
<protein>
    <submittedName>
        <fullName evidence="1">Cyclase family protein</fullName>
    </submittedName>
</protein>
<reference evidence="1 2" key="1">
    <citation type="submission" date="2018-10" db="EMBL/GenBank/DDBJ databases">
        <title>Ulvibacterium marinum gen. nov., sp. nov., a novel marine bacterium of the family Flavobacteriaceae, isolated from a culture of the green alga Ulva prolifera.</title>
        <authorList>
            <person name="Zhang Z."/>
        </authorList>
    </citation>
    <scope>NUCLEOTIDE SEQUENCE [LARGE SCALE GENOMIC DNA]</scope>
    <source>
        <strain evidence="1 2">CCMM003</strain>
    </source>
</reference>
<evidence type="ECO:0000313" key="2">
    <source>
        <dbReference type="Proteomes" id="UP000276603"/>
    </source>
</evidence>
<name>A0A3B0CER4_9FLAO</name>
<comment type="caution">
    <text evidence="1">The sequence shown here is derived from an EMBL/GenBank/DDBJ whole genome shotgun (WGS) entry which is preliminary data.</text>
</comment>
<dbReference type="EMBL" id="RBCJ01000001">
    <property type="protein sequence ID" value="RKN82489.1"/>
    <property type="molecule type" value="Genomic_DNA"/>
</dbReference>
<proteinExistence type="predicted"/>
<dbReference type="PANTHER" id="PTHR31118:SF32">
    <property type="entry name" value="KYNURENINE FORMAMIDASE"/>
    <property type="match status" value="1"/>
</dbReference>
<dbReference type="PANTHER" id="PTHR31118">
    <property type="entry name" value="CYCLASE-LIKE PROTEIN 2"/>
    <property type="match status" value="1"/>
</dbReference>
<gene>
    <name evidence="1" type="ORF">D7Z94_01160</name>
</gene>
<dbReference type="GO" id="GO:0019441">
    <property type="term" value="P:L-tryptophan catabolic process to kynurenine"/>
    <property type="evidence" value="ECO:0007669"/>
    <property type="project" value="InterPro"/>
</dbReference>
<dbReference type="Gene3D" id="3.50.30.50">
    <property type="entry name" value="Putative cyclase"/>
    <property type="match status" value="1"/>
</dbReference>
<keyword evidence="2" id="KW-1185">Reference proteome</keyword>
<dbReference type="InterPro" id="IPR007325">
    <property type="entry name" value="KFase/CYL"/>
</dbReference>
<dbReference type="SUPFAM" id="SSF102198">
    <property type="entry name" value="Putative cyclase"/>
    <property type="match status" value="1"/>
</dbReference>